<feature type="region of interest" description="Disordered" evidence="1">
    <location>
        <begin position="1395"/>
        <end position="1420"/>
    </location>
</feature>
<reference evidence="3 4" key="1">
    <citation type="submission" date="2020-01" db="EMBL/GenBank/DDBJ databases">
        <title>Draft genome sequence of Aspergillus lentulus IFM 60648.</title>
        <authorList>
            <person name="Takahashi H."/>
            <person name="Yaguchi T."/>
        </authorList>
    </citation>
    <scope>NUCLEOTIDE SEQUENCE [LARGE SCALE GENOMIC DNA]</scope>
    <source>
        <strain evidence="3 4">IFM 60648</strain>
    </source>
</reference>
<keyword evidence="4" id="KW-1185">Reference proteome</keyword>
<keyword evidence="2" id="KW-0472">Membrane</keyword>
<evidence type="ECO:0000313" key="3">
    <source>
        <dbReference type="EMBL" id="GFF81678.1"/>
    </source>
</evidence>
<keyword evidence="2" id="KW-1133">Transmembrane helix</keyword>
<evidence type="ECO:0000256" key="1">
    <source>
        <dbReference type="SAM" id="MobiDB-lite"/>
    </source>
</evidence>
<protein>
    <submittedName>
        <fullName evidence="3">Uncharacterized protein</fullName>
    </submittedName>
</protein>
<evidence type="ECO:0000313" key="4">
    <source>
        <dbReference type="Proteomes" id="UP000465220"/>
    </source>
</evidence>
<dbReference type="Proteomes" id="UP000465220">
    <property type="component" value="Unassembled WGS sequence"/>
</dbReference>
<keyword evidence="2" id="KW-0812">Transmembrane</keyword>
<dbReference type="EMBL" id="BLKI01000034">
    <property type="protein sequence ID" value="GFF81678.1"/>
    <property type="molecule type" value="Genomic_DNA"/>
</dbReference>
<gene>
    <name evidence="3" type="ORF">IFM60648_06103</name>
</gene>
<sequence>MADANRELFDDLLASLKSLPEISYEALARRVHYKARHVSQFSSMMKYIADVDPYPSDDKGTNASLAGGEDCTARMERMGCYFLSHGVRSVDQNKWTIEWYEMAFTCLAYEMYMFWNDGIVRPLMPLLLGEHIENRIKVMGKKSLYTLPDAPGFREFFLNEVQTKDFASNVMDTDAATGDHLFSISILLIADYLHYRTFQPRLTQIFDKERPAYQILAKWSQYSWEVEPDDESLKKTMLFCGQSATALLTGLEQPQLASLAVKGFYELVVNTSDNEAYTAAIKDALERMDIVGIIDEWQSYSERLHSSLFSTQYSKWTDAVHVAFNKDRDAVRGWYNHYKLNSMLLPGTDIGLSQGPSTSVEEFSSLNEQPLTVMDHYQLRGSNAEGVQVRVVGFNGGRPFATTSQVFRTTTGLRAVDPEIARACNPFAKIEPLKVGHVLYRKKGSSDETVEIKSMQVEPLSEGKLYGVSLPGTPESFYANGYLMAVNNPVQSIRSTTEALRSLSAEQRLACLASLKDLNPMFGKHELQTIHSRLTLELFGDHQVGKQRPISSSAVLPKISSPSHLIKIMRDTPRAKSNGAPLDRLERTFTLTLAGGEEIQSGYQLPELSVVDGYVLADGEPQLKCTINSSRRTFQWTRQLHSNSFEHGVLEVHPHGLSGRGVILLSSSSEPTEVSGQQIYHFQAMKKNAEVEIDDESHPTARSAGSGQFVVTHHVNMTYDKSVWPADTERNQPDSPIPGMEVRTGIYKSPSGAQMPFSKIRALDDLRTAIKDKFNRDLGQLYDCYHTILESGQMRVKFQFKLASLIPFISDVGEDITTVFNVGFQSTLGTDLTLPILCQSFYIDFDVEEKTVTGALYEYNPLVRDLKGDRYGHASLYNAIAKIDPRHYISGVVRVDESFDLLRSKVSRACADISDPAMPVARSNKFQAAKITETLHLEQRTDINTLLEPTGYDEVVVHNISQALITSAMYYHMDDKQREDLTDQAKPTDLPSSLAGDLPADVKQFLREKYAPAFLCQMIKRDKKYGTYFSDKQKARLWYWWNGNGKTCLAKSKEYAQLTRISSGEAVKQYLGDELDGFMKDNPESWAETLYTELKSDRRMYWYMNCPIRRATRDISQGVNVMNRQACVLDALDQSHNYADDWFKDAVGFIGANQLQYPCISNDIDKARQQLHDVLYNLILYVLTDNASIDQEVREDLKQDIEDFEDANDLDKSEDEASRAMKIIQQISEFITSAGEWITAIEKGLAAAFGGSKLFQISEAVFAKVADAIGDRIPGLLKIKGVASLAMVSIYALELFASLYGIISDWNEMPDDERAKAILEVVRVSVNAAAFAKGAWKEFRGRKGSYSPQDVIDTAELDQGFYKSIAEEGEGLENLCEAINPDASFHEVIGEHLTPEGAATSPGESETWGELPDRPPAGLPAEGEEIASKWKIGGNAIKIFNVCMGILLVAAATYSLVADWDKLSDRDKILNIVSTLIQVLQVTMDIVELGEAMGVFAITGAFATAIPVLGAVLVILGIVMMIVNFFLSLFGSSQPDPVADFIDDVGKKLLDQLEDSPPPKLEYTISTDSVTVGKITSIFVQGQNKSDQELTVSNVHITLTSGGEDDCLFNSDSFELVNDDDSAKDSSKHVYVTPGSTVGAELSNSQLGYDYSKNYSEYDLQVAGCKKETESSLLSLVLQPGESFKAWWTAEINKKGDSFVDVVEKSLFDRGHKQFPIVRA</sequence>
<feature type="transmembrane region" description="Helical" evidence="2">
    <location>
        <begin position="1494"/>
        <end position="1527"/>
    </location>
</feature>
<organism evidence="3 4">
    <name type="scientific">Aspergillus lentulus</name>
    <dbReference type="NCBI Taxonomy" id="293939"/>
    <lineage>
        <taxon>Eukaryota</taxon>
        <taxon>Fungi</taxon>
        <taxon>Dikarya</taxon>
        <taxon>Ascomycota</taxon>
        <taxon>Pezizomycotina</taxon>
        <taxon>Eurotiomycetes</taxon>
        <taxon>Eurotiomycetidae</taxon>
        <taxon>Eurotiales</taxon>
        <taxon>Aspergillaceae</taxon>
        <taxon>Aspergillus</taxon>
        <taxon>Aspergillus subgen. Fumigati</taxon>
    </lineage>
</organism>
<name>A0ABQ1AGV9_ASPLE</name>
<proteinExistence type="predicted"/>
<accession>A0ABQ1AGV9</accession>
<feature type="transmembrane region" description="Helical" evidence="2">
    <location>
        <begin position="1282"/>
        <end position="1303"/>
    </location>
</feature>
<evidence type="ECO:0000256" key="2">
    <source>
        <dbReference type="SAM" id="Phobius"/>
    </source>
</evidence>
<feature type="transmembrane region" description="Helical" evidence="2">
    <location>
        <begin position="1439"/>
        <end position="1457"/>
    </location>
</feature>
<comment type="caution">
    <text evidence="3">The sequence shown here is derived from an EMBL/GenBank/DDBJ whole genome shotgun (WGS) entry which is preliminary data.</text>
</comment>